<dbReference type="FunFam" id="3.40.50.720:FF:000084">
    <property type="entry name" value="Short-chain dehydrogenase reductase"/>
    <property type="match status" value="1"/>
</dbReference>
<dbReference type="InterPro" id="IPR057326">
    <property type="entry name" value="KR_dom"/>
</dbReference>
<dbReference type="Proteomes" id="UP000198922">
    <property type="component" value="Unassembled WGS sequence"/>
</dbReference>
<accession>A0A1G6ZNP0</accession>
<proteinExistence type="inferred from homology"/>
<dbReference type="PRINTS" id="PR00080">
    <property type="entry name" value="SDRFAMILY"/>
</dbReference>
<evidence type="ECO:0000313" key="3">
    <source>
        <dbReference type="EMBL" id="SDE04003.1"/>
    </source>
</evidence>
<comment type="similarity">
    <text evidence="1">Belongs to the short-chain dehydrogenases/reductases (SDR) family.</text>
</comment>
<reference evidence="4" key="1">
    <citation type="submission" date="2016-10" db="EMBL/GenBank/DDBJ databases">
        <authorList>
            <person name="Varghese N."/>
            <person name="Submissions S."/>
        </authorList>
    </citation>
    <scope>NUCLEOTIDE SEQUENCE [LARGE SCALE GENOMIC DNA]</scope>
    <source>
        <strain evidence="4">DSM 21424</strain>
    </source>
</reference>
<name>A0A1G6ZNP0_9RHOB</name>
<evidence type="ECO:0000256" key="1">
    <source>
        <dbReference type="ARBA" id="ARBA00006484"/>
    </source>
</evidence>
<dbReference type="GO" id="GO:0016616">
    <property type="term" value="F:oxidoreductase activity, acting on the CH-OH group of donors, NAD or NADP as acceptor"/>
    <property type="evidence" value="ECO:0007669"/>
    <property type="project" value="UniProtKB-ARBA"/>
</dbReference>
<dbReference type="STRING" id="521013.SAMN04488567_0607"/>
<dbReference type="Pfam" id="PF13561">
    <property type="entry name" value="adh_short_C2"/>
    <property type="match status" value="1"/>
</dbReference>
<dbReference type="PANTHER" id="PTHR42760:SF40">
    <property type="entry name" value="3-OXOACYL-[ACYL-CARRIER-PROTEIN] REDUCTASE, CHLOROPLASTIC"/>
    <property type="match status" value="1"/>
</dbReference>
<dbReference type="OrthoDB" id="9796652at2"/>
<organism evidence="3 4">
    <name type="scientific">Limimaricola pyoseonensis</name>
    <dbReference type="NCBI Taxonomy" id="521013"/>
    <lineage>
        <taxon>Bacteria</taxon>
        <taxon>Pseudomonadati</taxon>
        <taxon>Pseudomonadota</taxon>
        <taxon>Alphaproteobacteria</taxon>
        <taxon>Rhodobacterales</taxon>
        <taxon>Paracoccaceae</taxon>
        <taxon>Limimaricola</taxon>
    </lineage>
</organism>
<dbReference type="SMART" id="SM00822">
    <property type="entry name" value="PKS_KR"/>
    <property type="match status" value="1"/>
</dbReference>
<dbReference type="GO" id="GO:0030497">
    <property type="term" value="P:fatty acid elongation"/>
    <property type="evidence" value="ECO:0007669"/>
    <property type="project" value="TreeGrafter"/>
</dbReference>
<dbReference type="SUPFAM" id="SSF51735">
    <property type="entry name" value="NAD(P)-binding Rossmann-fold domains"/>
    <property type="match status" value="1"/>
</dbReference>
<dbReference type="InterPro" id="IPR002347">
    <property type="entry name" value="SDR_fam"/>
</dbReference>
<dbReference type="InterPro" id="IPR036291">
    <property type="entry name" value="NAD(P)-bd_dom_sf"/>
</dbReference>
<gene>
    <name evidence="3" type="ORF">SAMN04488567_0607</name>
</gene>
<dbReference type="RefSeq" id="WP_090109229.1">
    <property type="nucleotide sequence ID" value="NZ_FNAT01000001.1"/>
</dbReference>
<evidence type="ECO:0000259" key="2">
    <source>
        <dbReference type="SMART" id="SM00822"/>
    </source>
</evidence>
<protein>
    <submittedName>
        <fullName evidence="3">NAD(P)-dependent dehydrogenase, short-chain alcohol dehydrogenase family</fullName>
    </submittedName>
</protein>
<dbReference type="PRINTS" id="PR00081">
    <property type="entry name" value="GDHRDH"/>
</dbReference>
<evidence type="ECO:0000313" key="4">
    <source>
        <dbReference type="Proteomes" id="UP000198922"/>
    </source>
</evidence>
<dbReference type="EMBL" id="FNAT01000001">
    <property type="protein sequence ID" value="SDE04003.1"/>
    <property type="molecule type" value="Genomic_DNA"/>
</dbReference>
<keyword evidence="4" id="KW-1185">Reference proteome</keyword>
<dbReference type="PANTHER" id="PTHR42760">
    <property type="entry name" value="SHORT-CHAIN DEHYDROGENASES/REDUCTASES FAMILY MEMBER"/>
    <property type="match status" value="1"/>
</dbReference>
<dbReference type="Gene3D" id="3.40.50.720">
    <property type="entry name" value="NAD(P)-binding Rossmann-like Domain"/>
    <property type="match status" value="1"/>
</dbReference>
<sequence>MDNDAQPLLDGGWAAPFLEGRKVFITGGTSGIGRGIARGFAMAGAEVIATGVSEAEVSAAAQWAESLDAPGSVSVDVLDVCDAKAVETKVGGIGDLHALVNCAGLIRRGAELDPEVFAKVVEVNLTGSMRCAHAAKPALQKTGGTVVNTASMLSFFGGGLVPGYAASKGGIAQLTKSLAIAWAKDGIRVNAIAPGWIRTPLTTDLQADSERETTILGRTPMGRWGEAGDLSGPAMFLCTPLSGFMTGVVMPVDGGYSVA</sequence>
<dbReference type="InterPro" id="IPR020904">
    <property type="entry name" value="Sc_DH/Rdtase_CS"/>
</dbReference>
<dbReference type="AlphaFoldDB" id="A0A1G6ZNP0"/>
<dbReference type="PROSITE" id="PS00061">
    <property type="entry name" value="ADH_SHORT"/>
    <property type="match status" value="1"/>
</dbReference>
<feature type="domain" description="Ketoreductase" evidence="2">
    <location>
        <begin position="21"/>
        <end position="185"/>
    </location>
</feature>